<protein>
    <submittedName>
        <fullName evidence="4">GNAT family N-acetyltransferase</fullName>
    </submittedName>
</protein>
<dbReference type="SUPFAM" id="SSF46785">
    <property type="entry name" value="Winged helix' DNA-binding domain"/>
    <property type="match status" value="1"/>
</dbReference>
<dbReference type="EMBL" id="SKBU01000015">
    <property type="protein sequence ID" value="TCJ16890.1"/>
    <property type="molecule type" value="Genomic_DNA"/>
</dbReference>
<dbReference type="GO" id="GO:0003700">
    <property type="term" value="F:DNA-binding transcription factor activity"/>
    <property type="evidence" value="ECO:0007669"/>
    <property type="project" value="InterPro"/>
</dbReference>
<dbReference type="RefSeq" id="WP_132691175.1">
    <property type="nucleotide sequence ID" value="NZ_SKBU01000015.1"/>
</dbReference>
<dbReference type="CDD" id="cd04301">
    <property type="entry name" value="NAT_SF"/>
    <property type="match status" value="1"/>
</dbReference>
<dbReference type="InterPro" id="IPR036388">
    <property type="entry name" value="WH-like_DNA-bd_sf"/>
</dbReference>
<dbReference type="GO" id="GO:0008080">
    <property type="term" value="F:N-acetyltransferase activity"/>
    <property type="evidence" value="ECO:0007669"/>
    <property type="project" value="InterPro"/>
</dbReference>
<dbReference type="PANTHER" id="PTHR13947:SF37">
    <property type="entry name" value="LD18367P"/>
    <property type="match status" value="1"/>
</dbReference>
<sequence length="311" mass="35954">MQQEEFGARVEAVRRFNRFFTRHIGVLREGLLHSPYSLTEVRILFEIANRDEVTATDLSRELGLDPGYLSRTLARLRQQGLIEKTPSESDARRRLLSLTPEGREEFSLLDKLASEEVAEMLRDLSEGDQRRLLEAMRTIEEILAGSKAFKFSEPFYLRPPEPGDMGWVVHRHGVLYAQEYGWDERFEALVARIVADFINNFDPQKERCWIAEMEGEVAGCVFLVKESETIAKLRLLLVEPGARGLGLGSRLVQECIRFAKSRSYKKLTLWTNSVLEAARHIYEKHGFELAKEEEHHSFGHRLTGEYWELEL</sequence>
<dbReference type="SUPFAM" id="SSF55729">
    <property type="entry name" value="Acyl-CoA N-acyltransferases (Nat)"/>
    <property type="match status" value="1"/>
</dbReference>
<dbReference type="PRINTS" id="PR00598">
    <property type="entry name" value="HTHMARR"/>
</dbReference>
<dbReference type="CDD" id="cd00090">
    <property type="entry name" value="HTH_ARSR"/>
    <property type="match status" value="1"/>
</dbReference>
<accession>A0A4R1BI04</accession>
<dbReference type="Gene3D" id="1.10.10.10">
    <property type="entry name" value="Winged helix-like DNA-binding domain superfamily/Winged helix DNA-binding domain"/>
    <property type="match status" value="1"/>
</dbReference>
<comment type="caution">
    <text evidence="4">The sequence shown here is derived from an EMBL/GenBank/DDBJ whole genome shotgun (WGS) entry which is preliminary data.</text>
</comment>
<dbReference type="InterPro" id="IPR001845">
    <property type="entry name" value="HTH_ArsR_DNA-bd_dom"/>
</dbReference>
<dbReference type="Proteomes" id="UP000295244">
    <property type="component" value="Unassembled WGS sequence"/>
</dbReference>
<feature type="domain" description="N-acetyltransferase" evidence="3">
    <location>
        <begin position="165"/>
        <end position="311"/>
    </location>
</feature>
<evidence type="ECO:0000259" key="2">
    <source>
        <dbReference type="PROSITE" id="PS50995"/>
    </source>
</evidence>
<dbReference type="Gene3D" id="3.40.630.30">
    <property type="match status" value="1"/>
</dbReference>
<keyword evidence="5" id="KW-1185">Reference proteome</keyword>
<dbReference type="InterPro" id="IPR011991">
    <property type="entry name" value="ArsR-like_HTH"/>
</dbReference>
<evidence type="ECO:0000313" key="5">
    <source>
        <dbReference type="Proteomes" id="UP000295244"/>
    </source>
</evidence>
<dbReference type="InterPro" id="IPR036390">
    <property type="entry name" value="WH_DNA-bd_sf"/>
</dbReference>
<dbReference type="SMART" id="SM00418">
    <property type="entry name" value="HTH_ARSR"/>
    <property type="match status" value="1"/>
</dbReference>
<dbReference type="SMART" id="SM00347">
    <property type="entry name" value="HTH_MARR"/>
    <property type="match status" value="1"/>
</dbReference>
<reference evidence="4 5" key="1">
    <citation type="submission" date="2019-03" db="EMBL/GenBank/DDBJ databases">
        <title>Whole genome sequence of a novel Rubrobacter taiwanensis strain, isolated from Yellowstone National Park.</title>
        <authorList>
            <person name="Freed S."/>
            <person name="Ramaley R.F."/>
            <person name="Kyndt J.A."/>
        </authorList>
    </citation>
    <scope>NUCLEOTIDE SEQUENCE [LARGE SCALE GENOMIC DNA]</scope>
    <source>
        <strain evidence="4 5">Yellowstone</strain>
    </source>
</reference>
<dbReference type="OrthoDB" id="273614at2"/>
<dbReference type="PROSITE" id="PS51186">
    <property type="entry name" value="GNAT"/>
    <property type="match status" value="1"/>
</dbReference>
<evidence type="ECO:0000313" key="4">
    <source>
        <dbReference type="EMBL" id="TCJ16890.1"/>
    </source>
</evidence>
<feature type="domain" description="HTH marR-type" evidence="2">
    <location>
        <begin position="1"/>
        <end position="141"/>
    </location>
</feature>
<evidence type="ECO:0000259" key="3">
    <source>
        <dbReference type="PROSITE" id="PS51186"/>
    </source>
</evidence>
<dbReference type="InterPro" id="IPR050769">
    <property type="entry name" value="NAT_camello-type"/>
</dbReference>
<name>A0A4R1BI04_9ACTN</name>
<dbReference type="Pfam" id="PF12802">
    <property type="entry name" value="MarR_2"/>
    <property type="match status" value="1"/>
</dbReference>
<proteinExistence type="predicted"/>
<dbReference type="PANTHER" id="PTHR13947">
    <property type="entry name" value="GNAT FAMILY N-ACETYLTRANSFERASE"/>
    <property type="match status" value="1"/>
</dbReference>
<dbReference type="InterPro" id="IPR000182">
    <property type="entry name" value="GNAT_dom"/>
</dbReference>
<dbReference type="InterPro" id="IPR016181">
    <property type="entry name" value="Acyl_CoA_acyltransferase"/>
</dbReference>
<dbReference type="InterPro" id="IPR000835">
    <property type="entry name" value="HTH_MarR-typ"/>
</dbReference>
<gene>
    <name evidence="4" type="ORF">E0L93_09260</name>
</gene>
<dbReference type="PROSITE" id="PS50995">
    <property type="entry name" value="HTH_MARR_2"/>
    <property type="match status" value="1"/>
</dbReference>
<dbReference type="AlphaFoldDB" id="A0A4R1BI04"/>
<evidence type="ECO:0000256" key="1">
    <source>
        <dbReference type="ARBA" id="ARBA00022679"/>
    </source>
</evidence>
<organism evidence="4 5">
    <name type="scientific">Rubrobacter taiwanensis</name>
    <dbReference type="NCBI Taxonomy" id="185139"/>
    <lineage>
        <taxon>Bacteria</taxon>
        <taxon>Bacillati</taxon>
        <taxon>Actinomycetota</taxon>
        <taxon>Rubrobacteria</taxon>
        <taxon>Rubrobacterales</taxon>
        <taxon>Rubrobacteraceae</taxon>
        <taxon>Rubrobacter</taxon>
    </lineage>
</organism>
<keyword evidence="1 4" id="KW-0808">Transferase</keyword>
<dbReference type="Pfam" id="PF00583">
    <property type="entry name" value="Acetyltransf_1"/>
    <property type="match status" value="1"/>
</dbReference>